<keyword evidence="4 6" id="KW-0862">Zinc</keyword>
<dbReference type="GO" id="GO:0046872">
    <property type="term" value="F:metal ion binding"/>
    <property type="evidence" value="ECO:0007669"/>
    <property type="project" value="UniProtKB-KW"/>
</dbReference>
<dbReference type="Pfam" id="PF01435">
    <property type="entry name" value="Peptidase_M48"/>
    <property type="match status" value="1"/>
</dbReference>
<keyword evidence="7" id="KW-0812">Transmembrane</keyword>
<comment type="caution">
    <text evidence="9">The sequence shown here is derived from an EMBL/GenBank/DDBJ whole genome shotgun (WGS) entry which is preliminary data.</text>
</comment>
<sequence>MKRRILARGRRFHMYTYSLTAAGIAIMVQSVLGFALYSSLHHLVWMSAMNRSAMIPFWLYAVVAILALLILVFWYRLIANILYQIEYRKKFLTAVNPSLMPLCRENPIDYEGKIEWCLVDNDDARYAFTWGIKHPKIAVSKGLWETLDEPSLRAVLYHEVAHVLARDTLQQSLLQALSAALHPLAVSLLYKRYLIRRELLADQFSISACEGDEVPLLTALLAVSKSVVTKEPQVGLTGALHARLDVMESGQLPGWWDVPLRNRMLSTAVAILFTLGEGVLIWCR</sequence>
<evidence type="ECO:0000256" key="6">
    <source>
        <dbReference type="RuleBase" id="RU003983"/>
    </source>
</evidence>
<evidence type="ECO:0000256" key="4">
    <source>
        <dbReference type="ARBA" id="ARBA00022833"/>
    </source>
</evidence>
<dbReference type="CDD" id="cd07326">
    <property type="entry name" value="M56_BlaR1_MecR1_like"/>
    <property type="match status" value="1"/>
</dbReference>
<organism evidence="9 10">
    <name type="scientific">Ferroacidibacillus organovorans</name>
    <dbReference type="NCBI Taxonomy" id="1765683"/>
    <lineage>
        <taxon>Bacteria</taxon>
        <taxon>Bacillati</taxon>
        <taxon>Bacillota</taxon>
        <taxon>Bacilli</taxon>
        <taxon>Bacillales</taxon>
        <taxon>Alicyclobacillaceae</taxon>
        <taxon>Ferroacidibacillus</taxon>
    </lineage>
</organism>
<comment type="similarity">
    <text evidence="6">Belongs to the peptidase M48 family.</text>
</comment>
<dbReference type="OrthoDB" id="2448482at2"/>
<comment type="cofactor">
    <cofactor evidence="6">
        <name>Zn(2+)</name>
        <dbReference type="ChEBI" id="CHEBI:29105"/>
    </cofactor>
    <text evidence="6">Binds 1 zinc ion per subunit.</text>
</comment>
<keyword evidence="7" id="KW-1133">Transmembrane helix</keyword>
<evidence type="ECO:0000313" key="9">
    <source>
        <dbReference type="EMBL" id="OAG93799.1"/>
    </source>
</evidence>
<proteinExistence type="inferred from homology"/>
<dbReference type="InterPro" id="IPR001915">
    <property type="entry name" value="Peptidase_M48"/>
</dbReference>
<evidence type="ECO:0000256" key="7">
    <source>
        <dbReference type="SAM" id="Phobius"/>
    </source>
</evidence>
<accession>A0A853KCC5</accession>
<dbReference type="PANTHER" id="PTHR34978:SF3">
    <property type="entry name" value="SLR0241 PROTEIN"/>
    <property type="match status" value="1"/>
</dbReference>
<dbReference type="EMBL" id="LSUQ01000023">
    <property type="protein sequence ID" value="OAG93799.1"/>
    <property type="molecule type" value="Genomic_DNA"/>
</dbReference>
<keyword evidence="5 6" id="KW-0482">Metalloprotease</keyword>
<evidence type="ECO:0000256" key="2">
    <source>
        <dbReference type="ARBA" id="ARBA00022723"/>
    </source>
</evidence>
<feature type="domain" description="Peptidase M48" evidence="8">
    <location>
        <begin position="115"/>
        <end position="192"/>
    </location>
</feature>
<evidence type="ECO:0000313" key="10">
    <source>
        <dbReference type="Proteomes" id="UP000077421"/>
    </source>
</evidence>
<dbReference type="Gene3D" id="3.30.2010.10">
    <property type="entry name" value="Metalloproteases ('zincins'), catalytic domain"/>
    <property type="match status" value="1"/>
</dbReference>
<dbReference type="AlphaFoldDB" id="A0A853KCC5"/>
<gene>
    <name evidence="9" type="ORF">AYW79_08780</name>
</gene>
<protein>
    <recommendedName>
        <fullName evidence="8">Peptidase M48 domain-containing protein</fullName>
    </recommendedName>
</protein>
<keyword evidence="7" id="KW-0472">Membrane</keyword>
<evidence type="ECO:0000256" key="3">
    <source>
        <dbReference type="ARBA" id="ARBA00022801"/>
    </source>
</evidence>
<evidence type="ECO:0000259" key="8">
    <source>
        <dbReference type="Pfam" id="PF01435"/>
    </source>
</evidence>
<evidence type="ECO:0000256" key="1">
    <source>
        <dbReference type="ARBA" id="ARBA00022670"/>
    </source>
</evidence>
<dbReference type="InterPro" id="IPR052173">
    <property type="entry name" value="Beta-lactam_resp_regulator"/>
</dbReference>
<feature type="transmembrane region" description="Helical" evidence="7">
    <location>
        <begin position="57"/>
        <end position="78"/>
    </location>
</feature>
<dbReference type="Proteomes" id="UP000077421">
    <property type="component" value="Unassembled WGS sequence"/>
</dbReference>
<dbReference type="RefSeq" id="WP_082806656.1">
    <property type="nucleotide sequence ID" value="NZ_LSUQ01000023.1"/>
</dbReference>
<reference evidence="9 10" key="1">
    <citation type="submission" date="2016-02" db="EMBL/GenBank/DDBJ databases">
        <title>Draft genome sequence of Acidibacillus ferrooxidans SLC66.</title>
        <authorList>
            <person name="Oliveira G."/>
            <person name="Nancucheo I."/>
            <person name="Dall'Agnol H."/>
            <person name="Johnson B."/>
            <person name="Oliveira R."/>
            <person name="Nunes G.L."/>
            <person name="Tzotzos G."/>
            <person name="Orellana S.C."/>
            <person name="Salim A.C."/>
            <person name="Araujo F.M."/>
        </authorList>
    </citation>
    <scope>NUCLEOTIDE SEQUENCE [LARGE SCALE GENOMIC DNA]</scope>
    <source>
        <strain evidence="9 10">SLC66</strain>
    </source>
</reference>
<name>A0A853KCC5_9BACL</name>
<dbReference type="GO" id="GO:0004222">
    <property type="term" value="F:metalloendopeptidase activity"/>
    <property type="evidence" value="ECO:0007669"/>
    <property type="project" value="InterPro"/>
</dbReference>
<evidence type="ECO:0000256" key="5">
    <source>
        <dbReference type="ARBA" id="ARBA00023049"/>
    </source>
</evidence>
<keyword evidence="1 6" id="KW-0645">Protease</keyword>
<keyword evidence="2" id="KW-0479">Metal-binding</keyword>
<keyword evidence="3 6" id="KW-0378">Hydrolase</keyword>
<dbReference type="GO" id="GO:0006508">
    <property type="term" value="P:proteolysis"/>
    <property type="evidence" value="ECO:0007669"/>
    <property type="project" value="UniProtKB-KW"/>
</dbReference>
<dbReference type="PANTHER" id="PTHR34978">
    <property type="entry name" value="POSSIBLE SENSOR-TRANSDUCER PROTEIN BLAR"/>
    <property type="match status" value="1"/>
</dbReference>
<feature type="transmembrane region" description="Helical" evidence="7">
    <location>
        <begin position="12"/>
        <end position="37"/>
    </location>
</feature>